<accession>A0ABS5GI45</accession>
<evidence type="ECO:0000313" key="2">
    <source>
        <dbReference type="Proteomes" id="UP001314635"/>
    </source>
</evidence>
<keyword evidence="2" id="KW-1185">Reference proteome</keyword>
<gene>
    <name evidence="1" type="ORF">JQ619_35245</name>
</gene>
<dbReference type="RefSeq" id="WP_172238995.1">
    <property type="nucleotide sequence ID" value="NZ_JABFDP010000020.1"/>
</dbReference>
<organism evidence="1 2">
    <name type="scientific">Bradyrhizobium denitrificans</name>
    <dbReference type="NCBI Taxonomy" id="2734912"/>
    <lineage>
        <taxon>Bacteria</taxon>
        <taxon>Pseudomonadati</taxon>
        <taxon>Pseudomonadota</taxon>
        <taxon>Alphaproteobacteria</taxon>
        <taxon>Hyphomicrobiales</taxon>
        <taxon>Nitrobacteraceae</taxon>
        <taxon>Bradyrhizobium</taxon>
    </lineage>
</organism>
<evidence type="ECO:0000313" key="1">
    <source>
        <dbReference type="EMBL" id="MBR1141015.1"/>
    </source>
</evidence>
<dbReference type="Proteomes" id="UP001314635">
    <property type="component" value="Unassembled WGS sequence"/>
</dbReference>
<reference evidence="2" key="1">
    <citation type="journal article" date="2021" name="ISME J.">
        <title>Evolutionary origin and ecological implication of a unique nif island in free-living Bradyrhizobium lineages.</title>
        <authorList>
            <person name="Tao J."/>
        </authorList>
    </citation>
    <scope>NUCLEOTIDE SEQUENCE [LARGE SCALE GENOMIC DNA]</scope>
    <source>
        <strain evidence="2">SZCCT0094</strain>
    </source>
</reference>
<proteinExistence type="predicted"/>
<comment type="caution">
    <text evidence="1">The sequence shown here is derived from an EMBL/GenBank/DDBJ whole genome shotgun (WGS) entry which is preliminary data.</text>
</comment>
<protein>
    <submittedName>
        <fullName evidence="1">Uncharacterized protein</fullName>
    </submittedName>
</protein>
<name>A0ABS5GI45_9BRAD</name>
<dbReference type="EMBL" id="JAFCLK010000053">
    <property type="protein sequence ID" value="MBR1141015.1"/>
    <property type="molecule type" value="Genomic_DNA"/>
</dbReference>
<sequence>MFDLIRRRTVAVASWTCRHRYRCDVSLSRWTRAWRYAAGRLSADEAQRLMLDCRCPAGWHPLLVLTVEDTLEQAREEIADHPDLPRLVADGCARVGDKWEPYCGELLEARCWAINVAKNYAADEGITFVLLNDELDSNK</sequence>